<proteinExistence type="predicted"/>
<organism evidence="5 6">
    <name type="scientific">Streptomyces shenzhenensis</name>
    <dbReference type="NCBI Taxonomy" id="943815"/>
    <lineage>
        <taxon>Bacteria</taxon>
        <taxon>Bacillati</taxon>
        <taxon>Actinomycetota</taxon>
        <taxon>Actinomycetes</taxon>
        <taxon>Kitasatosporales</taxon>
        <taxon>Streptomycetaceae</taxon>
        <taxon>Streptomyces</taxon>
    </lineage>
</organism>
<feature type="domain" description="HTH lacI-type" evidence="4">
    <location>
        <begin position="16"/>
        <end position="70"/>
    </location>
</feature>
<sequence length="340" mass="36222">MSSRIPVVPTGPDTPPTIADVAREAAVSKTTASDALRGHGRVSEPTRRAVLAAAERLGYAPNRSARSLRTSVTETIALHIPEFLTSAEYYMSFVFGVAEQAARAGLNVTLLSSGHLPHRGTVPQVDGLVLCDPVAEDPLVEQLMNSGLPVVTAERYVGDKQPTGVIWSDHETSMTELLDHLYDSGAHCPAFIASDTTSDWSTTLQRTHARWCRDRGVPKLDHGAPFGSAPDVLRGVVRDMLAETPRIDAVVCAADGAAAAVLPELRAAGRTVGHDLLLASCVDSTAMRTAEPPITAVDLRPRAMGAECARLLCEILSGETPRGTVRTLPIDMNIRASTRP</sequence>
<keyword evidence="6" id="KW-1185">Reference proteome</keyword>
<dbReference type="GO" id="GO:0000976">
    <property type="term" value="F:transcription cis-regulatory region binding"/>
    <property type="evidence" value="ECO:0007669"/>
    <property type="project" value="TreeGrafter"/>
</dbReference>
<keyword evidence="1" id="KW-0805">Transcription regulation</keyword>
<name>A0A3M0I721_9ACTN</name>
<evidence type="ECO:0000256" key="3">
    <source>
        <dbReference type="ARBA" id="ARBA00023163"/>
    </source>
</evidence>
<gene>
    <name evidence="5" type="ORF">CTZ28_15360</name>
</gene>
<evidence type="ECO:0000313" key="5">
    <source>
        <dbReference type="EMBL" id="RMB84997.1"/>
    </source>
</evidence>
<dbReference type="InterPro" id="IPR046335">
    <property type="entry name" value="LacI/GalR-like_sensor"/>
</dbReference>
<evidence type="ECO:0000256" key="1">
    <source>
        <dbReference type="ARBA" id="ARBA00023015"/>
    </source>
</evidence>
<dbReference type="PROSITE" id="PS50932">
    <property type="entry name" value="HTH_LACI_2"/>
    <property type="match status" value="1"/>
</dbReference>
<dbReference type="InterPro" id="IPR000843">
    <property type="entry name" value="HTH_LacI"/>
</dbReference>
<dbReference type="Pfam" id="PF00356">
    <property type="entry name" value="LacI"/>
    <property type="match status" value="1"/>
</dbReference>
<evidence type="ECO:0000313" key="6">
    <source>
        <dbReference type="Proteomes" id="UP000270471"/>
    </source>
</evidence>
<protein>
    <submittedName>
        <fullName evidence="5">LacI family transcriptional regulator</fullName>
    </submittedName>
</protein>
<dbReference type="InterPro" id="IPR028082">
    <property type="entry name" value="Peripla_BP_I"/>
</dbReference>
<dbReference type="Gene3D" id="1.10.260.40">
    <property type="entry name" value="lambda repressor-like DNA-binding domains"/>
    <property type="match status" value="1"/>
</dbReference>
<keyword evidence="2" id="KW-0238">DNA-binding</keyword>
<dbReference type="SUPFAM" id="SSF47413">
    <property type="entry name" value="lambda repressor-like DNA-binding domains"/>
    <property type="match status" value="1"/>
</dbReference>
<dbReference type="AlphaFoldDB" id="A0A3M0I721"/>
<dbReference type="GO" id="GO:0003700">
    <property type="term" value="F:DNA-binding transcription factor activity"/>
    <property type="evidence" value="ECO:0007669"/>
    <property type="project" value="TreeGrafter"/>
</dbReference>
<dbReference type="EMBL" id="PENI01000008">
    <property type="protein sequence ID" value="RMB84997.1"/>
    <property type="molecule type" value="Genomic_DNA"/>
</dbReference>
<keyword evidence="3" id="KW-0804">Transcription</keyword>
<dbReference type="SMART" id="SM00354">
    <property type="entry name" value="HTH_LACI"/>
    <property type="match status" value="1"/>
</dbReference>
<comment type="caution">
    <text evidence="5">The sequence shown here is derived from an EMBL/GenBank/DDBJ whole genome shotgun (WGS) entry which is preliminary data.</text>
</comment>
<dbReference type="Gene3D" id="3.40.50.2300">
    <property type="match status" value="2"/>
</dbReference>
<dbReference type="InterPro" id="IPR010982">
    <property type="entry name" value="Lambda_DNA-bd_dom_sf"/>
</dbReference>
<dbReference type="PROSITE" id="PS00356">
    <property type="entry name" value="HTH_LACI_1"/>
    <property type="match status" value="1"/>
</dbReference>
<dbReference type="Proteomes" id="UP000270471">
    <property type="component" value="Unassembled WGS sequence"/>
</dbReference>
<evidence type="ECO:0000256" key="2">
    <source>
        <dbReference type="ARBA" id="ARBA00023125"/>
    </source>
</evidence>
<dbReference type="Pfam" id="PF13377">
    <property type="entry name" value="Peripla_BP_3"/>
    <property type="match status" value="1"/>
</dbReference>
<dbReference type="CDD" id="cd01392">
    <property type="entry name" value="HTH_LacI"/>
    <property type="match status" value="1"/>
</dbReference>
<accession>A0A3M0I721</accession>
<dbReference type="PANTHER" id="PTHR30146">
    <property type="entry name" value="LACI-RELATED TRANSCRIPTIONAL REPRESSOR"/>
    <property type="match status" value="1"/>
</dbReference>
<dbReference type="PANTHER" id="PTHR30146:SF153">
    <property type="entry name" value="LACTOSE OPERON REPRESSOR"/>
    <property type="match status" value="1"/>
</dbReference>
<reference evidence="5 6" key="1">
    <citation type="submission" date="2017-11" db="EMBL/GenBank/DDBJ databases">
        <title>Draft genome of actinobacteria isolated from guarana (Paullinia cupana (Mart.) Ducke.</title>
        <authorList>
            <person name="Siqueira K.A."/>
            <person name="Liotti R.G."/>
            <person name="Mendes T.A.O."/>
            <person name="Soares M.A."/>
        </authorList>
    </citation>
    <scope>NUCLEOTIDE SEQUENCE [LARGE SCALE GENOMIC DNA]</scope>
    <source>
        <strain evidence="5 6">193</strain>
    </source>
</reference>
<dbReference type="SUPFAM" id="SSF53822">
    <property type="entry name" value="Periplasmic binding protein-like I"/>
    <property type="match status" value="1"/>
</dbReference>
<evidence type="ECO:0000259" key="4">
    <source>
        <dbReference type="PROSITE" id="PS50932"/>
    </source>
</evidence>
<dbReference type="OrthoDB" id="252678at2"/>